<evidence type="ECO:0000313" key="2">
    <source>
        <dbReference type="Proteomes" id="UP000095598"/>
    </source>
</evidence>
<proteinExistence type="predicted"/>
<dbReference type="AlphaFoldDB" id="A0A173UWM2"/>
<sequence length="103" mass="11799">MRSYKSYESSYIGDSNIAALILAGISDGGLQSKVLDFGEDDRYSAYIVDEDAEIGSHYEKQHEFTNWMTIYDDDTCVRTYHAEKIIVYRAGDFGCIIQLIHER</sequence>
<gene>
    <name evidence="1" type="ORF">ERS852425_03243</name>
</gene>
<protein>
    <submittedName>
        <fullName evidence="1">Uncharacterized protein</fullName>
    </submittedName>
</protein>
<reference evidence="1 2" key="1">
    <citation type="submission" date="2015-09" db="EMBL/GenBank/DDBJ databases">
        <authorList>
            <consortium name="Pathogen Informatics"/>
        </authorList>
    </citation>
    <scope>NUCLEOTIDE SEQUENCE [LARGE SCALE GENOMIC DNA]</scope>
    <source>
        <strain evidence="1 2">2789STDY5608868</strain>
    </source>
</reference>
<name>A0A173UWM2_ANAHA</name>
<organism evidence="1 2">
    <name type="scientific">Anaerostipes hadrus</name>
    <dbReference type="NCBI Taxonomy" id="649756"/>
    <lineage>
        <taxon>Bacteria</taxon>
        <taxon>Bacillati</taxon>
        <taxon>Bacillota</taxon>
        <taxon>Clostridia</taxon>
        <taxon>Lachnospirales</taxon>
        <taxon>Lachnospiraceae</taxon>
        <taxon>Anaerostipes</taxon>
    </lineage>
</organism>
<evidence type="ECO:0000313" key="1">
    <source>
        <dbReference type="EMBL" id="CUN19349.1"/>
    </source>
</evidence>
<dbReference type="EMBL" id="CYXT01000040">
    <property type="protein sequence ID" value="CUN19349.1"/>
    <property type="molecule type" value="Genomic_DNA"/>
</dbReference>
<accession>A0A173UWM2</accession>
<dbReference type="RefSeq" id="WP_055259922.1">
    <property type="nucleotide sequence ID" value="NZ_CYXT01000040.1"/>
</dbReference>
<dbReference type="Proteomes" id="UP000095598">
    <property type="component" value="Unassembled WGS sequence"/>
</dbReference>